<keyword evidence="1" id="KW-0732">Signal</keyword>
<reference evidence="3" key="1">
    <citation type="submission" date="2017-06" db="EMBL/GenBank/DDBJ databases">
        <authorList>
            <person name="Varghese N."/>
            <person name="Submissions S."/>
        </authorList>
    </citation>
    <scope>NUCLEOTIDE SEQUENCE [LARGE SCALE GENOMIC DNA]</scope>
    <source>
        <strain evidence="3">DSM 11116</strain>
    </source>
</reference>
<dbReference type="EMBL" id="FYEW01000002">
    <property type="protein sequence ID" value="SNC74572.1"/>
    <property type="molecule type" value="Genomic_DNA"/>
</dbReference>
<dbReference type="Gene3D" id="2.60.40.10">
    <property type="entry name" value="Immunoglobulins"/>
    <property type="match status" value="1"/>
</dbReference>
<feature type="signal peptide" evidence="1">
    <location>
        <begin position="1"/>
        <end position="24"/>
    </location>
</feature>
<dbReference type="OrthoDB" id="868831at2"/>
<protein>
    <recommendedName>
        <fullName evidence="4">Por secretion system C-terminal sorting domain-containing protein</fullName>
    </recommendedName>
</protein>
<keyword evidence="3" id="KW-1185">Reference proteome</keyword>
<dbReference type="InterPro" id="IPR013783">
    <property type="entry name" value="Ig-like_fold"/>
</dbReference>
<name>A0A212U8I0_9BACT</name>
<sequence length="438" mass="46181">MKTNILSFVLFLGATFGVASQLQAQTIFTSSKPGNWNDAATWTKSGDASAASYPGVPSSSRGKDATNEIIVINTAVVLNQDYTVEGRDGKLTITSAGSLIQDTPGRTLNFGSQTGPDQMRLMTEGPLRVSSLSFYKADADINAPLEVACSITLANQSTLNIDSRVEIDGNLILLQGNPSVTNDTGSLDGSGQLTIDGCVMTQGNGKGLVKDLFDAGLSVCIKGQGTDCGVAGIPNLECNPYAAEYIAKSSCTPLPVQLVSFAARSQGRQVFLNWSTATELNSASFTVERSTDGRSFQAVTKVNAAGNSATPRNYSITDVSAKQGTNYYRLRQTDIDGTVAYSQVAAVEVSAAGAGQEMAVYGTPSLLNVDVQTVGTCSAIRVMDAMGRVLRTEQMPAGQTGNFSRQMPLSQQALGGIYIVQAFTSEGMLSKRVMLRNE</sequence>
<dbReference type="AlphaFoldDB" id="A0A212U8I0"/>
<evidence type="ECO:0008006" key="4">
    <source>
        <dbReference type="Google" id="ProtNLM"/>
    </source>
</evidence>
<accession>A0A212U8I0</accession>
<proteinExistence type="predicted"/>
<feature type="chain" id="PRO_5012284502" description="Por secretion system C-terminal sorting domain-containing protein" evidence="1">
    <location>
        <begin position="25"/>
        <end position="438"/>
    </location>
</feature>
<evidence type="ECO:0000256" key="1">
    <source>
        <dbReference type="SAM" id="SignalP"/>
    </source>
</evidence>
<gene>
    <name evidence="2" type="ORF">SAMN06265337_2437</name>
</gene>
<evidence type="ECO:0000313" key="3">
    <source>
        <dbReference type="Proteomes" id="UP000198131"/>
    </source>
</evidence>
<evidence type="ECO:0000313" key="2">
    <source>
        <dbReference type="EMBL" id="SNC74572.1"/>
    </source>
</evidence>
<dbReference type="RefSeq" id="WP_141106536.1">
    <property type="nucleotide sequence ID" value="NZ_FYEW01000002.1"/>
</dbReference>
<organism evidence="2 3">
    <name type="scientific">Hymenobacter gelipurpurascens</name>
    <dbReference type="NCBI Taxonomy" id="89968"/>
    <lineage>
        <taxon>Bacteria</taxon>
        <taxon>Pseudomonadati</taxon>
        <taxon>Bacteroidota</taxon>
        <taxon>Cytophagia</taxon>
        <taxon>Cytophagales</taxon>
        <taxon>Hymenobacteraceae</taxon>
        <taxon>Hymenobacter</taxon>
    </lineage>
</organism>
<dbReference type="Proteomes" id="UP000198131">
    <property type="component" value="Unassembled WGS sequence"/>
</dbReference>